<dbReference type="InParanoid" id="U5DD33"/>
<dbReference type="EMBL" id="ASSJ01000020">
    <property type="protein sequence ID" value="ERN42428.1"/>
    <property type="molecule type" value="Genomic_DNA"/>
</dbReference>
<reference evidence="1 2" key="1">
    <citation type="submission" date="2013-05" db="EMBL/GenBank/DDBJ databases">
        <title>Draft genome sequence of Rubidibacter lacunae KORDI 51-2.</title>
        <authorList>
            <person name="Choi D.H."/>
            <person name="Noh J.H."/>
            <person name="Kwon K.-K."/>
            <person name="Lee J.-H."/>
            <person name="Ryu J.-Y."/>
        </authorList>
    </citation>
    <scope>NUCLEOTIDE SEQUENCE [LARGE SCALE GENOMIC DNA]</scope>
    <source>
        <strain evidence="1 2">KORDI 51-2</strain>
    </source>
</reference>
<evidence type="ECO:0000313" key="1">
    <source>
        <dbReference type="EMBL" id="ERN42428.1"/>
    </source>
</evidence>
<sequence>MGFSGGEVHPFAANETQNYPSQGDEVMQILLATVLLQPGNQLAGNKQGSEHTLSVVGESLQYAANDGMACPPCVFVRQPSWVNLLVSLEAKRVRIGARILKLDSRLRLDSLLAEGMLDQGHFRHQVGSGNQFRRRSASGEDDV</sequence>
<organism evidence="1 2">
    <name type="scientific">Rubidibacter lacunae KORDI 51-2</name>
    <dbReference type="NCBI Taxonomy" id="582515"/>
    <lineage>
        <taxon>Bacteria</taxon>
        <taxon>Bacillati</taxon>
        <taxon>Cyanobacteriota</taxon>
        <taxon>Cyanophyceae</taxon>
        <taxon>Oscillatoriophycideae</taxon>
        <taxon>Chroococcales</taxon>
        <taxon>Aphanothecaceae</taxon>
        <taxon>Rubidibacter</taxon>
    </lineage>
</organism>
<accession>U5DD33</accession>
<keyword evidence="2" id="KW-1185">Reference proteome</keyword>
<dbReference type="AlphaFoldDB" id="U5DD33"/>
<proteinExistence type="predicted"/>
<gene>
    <name evidence="1" type="ORF">KR51_00008920</name>
</gene>
<comment type="caution">
    <text evidence="1">The sequence shown here is derived from an EMBL/GenBank/DDBJ whole genome shotgun (WGS) entry which is preliminary data.</text>
</comment>
<protein>
    <submittedName>
        <fullName evidence="1">Uncharacterized protein</fullName>
    </submittedName>
</protein>
<evidence type="ECO:0000313" key="2">
    <source>
        <dbReference type="Proteomes" id="UP000016960"/>
    </source>
</evidence>
<dbReference type="Proteomes" id="UP000016960">
    <property type="component" value="Unassembled WGS sequence"/>
</dbReference>
<name>U5DD33_9CHRO</name>